<organism evidence="8 9">
    <name type="scientific">Lasius niger</name>
    <name type="common">Black garden ant</name>
    <dbReference type="NCBI Taxonomy" id="67767"/>
    <lineage>
        <taxon>Eukaryota</taxon>
        <taxon>Metazoa</taxon>
        <taxon>Ecdysozoa</taxon>
        <taxon>Arthropoda</taxon>
        <taxon>Hexapoda</taxon>
        <taxon>Insecta</taxon>
        <taxon>Pterygota</taxon>
        <taxon>Neoptera</taxon>
        <taxon>Endopterygota</taxon>
        <taxon>Hymenoptera</taxon>
        <taxon>Apocrita</taxon>
        <taxon>Aculeata</taxon>
        <taxon>Formicoidea</taxon>
        <taxon>Formicidae</taxon>
        <taxon>Formicinae</taxon>
        <taxon>Lasius</taxon>
        <taxon>Lasius</taxon>
    </lineage>
</organism>
<accession>A0A0J7JXV9</accession>
<dbReference type="PANTHER" id="PTHR12945:SF0">
    <property type="entry name" value="TRNA (ADENINE(58)-N(1))-METHYLTRANSFERASE NON-CATALYTIC SUBUNIT TRM6"/>
    <property type="match status" value="1"/>
</dbReference>
<evidence type="ECO:0000256" key="7">
    <source>
        <dbReference type="SAM" id="MobiDB-lite"/>
    </source>
</evidence>
<feature type="region of interest" description="Disordered" evidence="7">
    <location>
        <begin position="160"/>
        <end position="188"/>
    </location>
</feature>
<dbReference type="Pfam" id="PF04189">
    <property type="entry name" value="Gcd10p"/>
    <property type="match status" value="2"/>
</dbReference>
<comment type="caution">
    <text evidence="8">The sequence shown here is derived from an EMBL/GenBank/DDBJ whole genome shotgun (WGS) entry which is preliminary data.</text>
</comment>
<dbReference type="GO" id="GO:0008168">
    <property type="term" value="F:methyltransferase activity"/>
    <property type="evidence" value="ECO:0007669"/>
    <property type="project" value="UniProtKB-KW"/>
</dbReference>
<keyword evidence="8" id="KW-0808">Transferase</keyword>
<dbReference type="GO" id="GO:0031515">
    <property type="term" value="C:tRNA (m1A) methyltransferase complex"/>
    <property type="evidence" value="ECO:0007669"/>
    <property type="project" value="InterPro"/>
</dbReference>
<reference evidence="8 9" key="1">
    <citation type="submission" date="2015-04" db="EMBL/GenBank/DDBJ databases">
        <title>Lasius niger genome sequencing.</title>
        <authorList>
            <person name="Konorov E.A."/>
            <person name="Nikitin M.A."/>
            <person name="Kirill M.V."/>
            <person name="Chang P."/>
        </authorList>
    </citation>
    <scope>NUCLEOTIDE SEQUENCE [LARGE SCALE GENOMIC DNA]</scope>
    <source>
        <tissue evidence="8">Whole</tissue>
    </source>
</reference>
<dbReference type="STRING" id="67767.A0A0J7JXV9"/>
<evidence type="ECO:0000256" key="1">
    <source>
        <dbReference type="ARBA" id="ARBA00004123"/>
    </source>
</evidence>
<sequence>ENLIAVGVHVIVKKHNFSKVYKVSENAAKTEYSQEKYIRKKERKYMRFLTVCRPTIVSLHEMLTVCLLYDSGCQGLPAAAMFNRIGENTSGHLINLHPGNVPQTAIVQAMNFPQELRDRHVAVNIYSFLRLHYQGESSVLDISTSSKKVTDHIVESSVEKLNGETKSDEVSRTDTEISELETDTGENSTLSLRDAEKDADTLKRKLDESEEAEEAVPVKKPKWFLETQRALDLLNSSKARGLTVIAKEHPLNIVNALLPFPGASRPFVIFHTYRELLQETLYYIYYLFKMMMLVKGRD</sequence>
<keyword evidence="9" id="KW-1185">Reference proteome</keyword>
<dbReference type="GO" id="GO:0030488">
    <property type="term" value="P:tRNA methylation"/>
    <property type="evidence" value="ECO:0007669"/>
    <property type="project" value="InterPro"/>
</dbReference>
<comment type="similarity">
    <text evidence="2">Belongs to the TRM6/GCD10 family.</text>
</comment>
<evidence type="ECO:0000256" key="2">
    <source>
        <dbReference type="ARBA" id="ARBA00008320"/>
    </source>
</evidence>
<dbReference type="OrthoDB" id="10254665at2759"/>
<dbReference type="PANTHER" id="PTHR12945">
    <property type="entry name" value="TRANSLATION INITIATION FACTOR EIF3-RELATED"/>
    <property type="match status" value="1"/>
</dbReference>
<gene>
    <name evidence="8" type="ORF">RF55_21167</name>
</gene>
<dbReference type="AlphaFoldDB" id="A0A0J7JXV9"/>
<evidence type="ECO:0000313" key="9">
    <source>
        <dbReference type="Proteomes" id="UP000036403"/>
    </source>
</evidence>
<keyword evidence="5" id="KW-0539">Nucleus</keyword>
<evidence type="ECO:0000313" key="8">
    <source>
        <dbReference type="EMBL" id="KMQ83018.1"/>
    </source>
</evidence>
<name>A0A0J7JXV9_LASNI</name>
<dbReference type="PaxDb" id="67767-A0A0J7JXV9"/>
<evidence type="ECO:0000256" key="4">
    <source>
        <dbReference type="ARBA" id="ARBA00022694"/>
    </source>
</evidence>
<dbReference type="EMBL" id="LBMM01021730">
    <property type="protein sequence ID" value="KMQ83018.1"/>
    <property type="molecule type" value="Genomic_DNA"/>
</dbReference>
<evidence type="ECO:0000256" key="5">
    <source>
        <dbReference type="ARBA" id="ARBA00023242"/>
    </source>
</evidence>
<dbReference type="GO" id="GO:0005634">
    <property type="term" value="C:nucleus"/>
    <property type="evidence" value="ECO:0007669"/>
    <property type="project" value="UniProtKB-SubCell"/>
</dbReference>
<protein>
    <recommendedName>
        <fullName evidence="3">tRNA (adenine(58)-N(1))-methyltransferase non-catalytic subunit TRM6</fullName>
    </recommendedName>
    <alternativeName>
        <fullName evidence="6">tRNA(m1A58)-methyltransferase subunit TRM6</fullName>
    </alternativeName>
</protein>
<keyword evidence="4" id="KW-0819">tRNA processing</keyword>
<feature type="non-terminal residue" evidence="8">
    <location>
        <position position="1"/>
    </location>
</feature>
<comment type="subcellular location">
    <subcellularLocation>
        <location evidence="1">Nucleus</location>
    </subcellularLocation>
</comment>
<proteinExistence type="inferred from homology"/>
<feature type="compositionally biased region" description="Basic and acidic residues" evidence="7">
    <location>
        <begin position="160"/>
        <end position="175"/>
    </location>
</feature>
<dbReference type="Proteomes" id="UP000036403">
    <property type="component" value="Unassembled WGS sequence"/>
</dbReference>
<keyword evidence="8" id="KW-0489">Methyltransferase</keyword>
<evidence type="ECO:0000256" key="6">
    <source>
        <dbReference type="ARBA" id="ARBA00032319"/>
    </source>
</evidence>
<dbReference type="InterPro" id="IPR017423">
    <property type="entry name" value="TRM6"/>
</dbReference>
<evidence type="ECO:0000256" key="3">
    <source>
        <dbReference type="ARBA" id="ARBA00021704"/>
    </source>
</evidence>